<dbReference type="SMART" id="SM00179">
    <property type="entry name" value="EGF_CA"/>
    <property type="match status" value="1"/>
</dbReference>
<dbReference type="InterPro" id="IPR022041">
    <property type="entry name" value="Methyltransf_FA"/>
</dbReference>
<dbReference type="OrthoDB" id="2142040at2759"/>
<keyword evidence="1 6" id="KW-0245">EGF-like domain</keyword>
<evidence type="ECO:0000256" key="3">
    <source>
        <dbReference type="ARBA" id="ARBA00022737"/>
    </source>
</evidence>
<dbReference type="InParanoid" id="A0A7M7P761"/>
<keyword evidence="4 6" id="KW-1015">Disulfide bond</keyword>
<keyword evidence="10" id="KW-1185">Reference proteome</keyword>
<dbReference type="GeneID" id="105445115"/>
<keyword evidence="5" id="KW-0325">Glycoprotein</keyword>
<reference evidence="9" key="2">
    <citation type="submission" date="2021-01" db="UniProtKB">
        <authorList>
            <consortium name="EnsemblMetazoa"/>
        </authorList>
    </citation>
    <scope>IDENTIFICATION</scope>
</reference>
<dbReference type="SUPFAM" id="SSF57196">
    <property type="entry name" value="EGF/Laminin"/>
    <property type="match status" value="1"/>
</dbReference>
<dbReference type="Pfam" id="PF00008">
    <property type="entry name" value="EGF"/>
    <property type="match status" value="1"/>
</dbReference>
<reference evidence="10" key="1">
    <citation type="submission" date="2015-02" db="EMBL/GenBank/DDBJ databases">
        <title>Genome sequencing for Strongylocentrotus purpuratus.</title>
        <authorList>
            <person name="Murali S."/>
            <person name="Liu Y."/>
            <person name="Vee V."/>
            <person name="English A."/>
            <person name="Wang M."/>
            <person name="Skinner E."/>
            <person name="Han Y."/>
            <person name="Muzny D.M."/>
            <person name="Worley K.C."/>
            <person name="Gibbs R.A."/>
        </authorList>
    </citation>
    <scope>NUCLEOTIDE SEQUENCE</scope>
</reference>
<keyword evidence="3" id="KW-0677">Repeat</keyword>
<evidence type="ECO:0000313" key="9">
    <source>
        <dbReference type="EnsemblMetazoa" id="XP_030847018"/>
    </source>
</evidence>
<dbReference type="FunFam" id="2.10.25.10:FF:000012">
    <property type="entry name" value="Delta-like protein"/>
    <property type="match status" value="1"/>
</dbReference>
<dbReference type="EnsemblMetazoa" id="XM_030991158">
    <property type="protein sequence ID" value="XP_030847018"/>
    <property type="gene ID" value="LOC105445115"/>
</dbReference>
<evidence type="ECO:0000256" key="7">
    <source>
        <dbReference type="SAM" id="MobiDB-lite"/>
    </source>
</evidence>
<dbReference type="KEGG" id="spu:105445115"/>
<feature type="disulfide bond" evidence="6">
    <location>
        <begin position="113"/>
        <end position="122"/>
    </location>
</feature>
<dbReference type="InterPro" id="IPR000742">
    <property type="entry name" value="EGF"/>
</dbReference>
<dbReference type="PROSITE" id="PS00022">
    <property type="entry name" value="EGF_1"/>
    <property type="match status" value="1"/>
</dbReference>
<dbReference type="PANTHER" id="PTHR36695">
    <property type="entry name" value="AGAP008648-PA"/>
    <property type="match status" value="1"/>
</dbReference>
<dbReference type="PANTHER" id="PTHR36695:SF12">
    <property type="entry name" value="AGAP008648-PA"/>
    <property type="match status" value="1"/>
</dbReference>
<evidence type="ECO:0000256" key="6">
    <source>
        <dbReference type="PROSITE-ProRule" id="PRU00076"/>
    </source>
</evidence>
<comment type="caution">
    <text evidence="6">Lacks conserved residue(s) required for the propagation of feature annotation.</text>
</comment>
<sequence>MAAISKDTERRMFADSTSLRAKNCMNDPCEHGWCEETMTGYQCHSFDNSSITVGDKDTIITSAITTTTKSTRETPQPATTSSSTTPSQDLCLSTPCKNGGTCEQLVTSFLCTCPPMFYGPVCECPVLHTPDVGDTRRYAFPGFWIAENVTSFDFMVSADNDAHIGLFASNVSDEKYEIVIGGWNNARSVIGRSASSDLLTWRELSPQQDFRLTGNPVFDHYQLSFANGYIKLSRYDTQLAFIDATDLDPLAINCVGIMTGYGSVGYWKFPTFCQESQNKDHA</sequence>
<dbReference type="Pfam" id="PF12248">
    <property type="entry name" value="Methyltransf_FA"/>
    <property type="match status" value="1"/>
</dbReference>
<keyword evidence="2" id="KW-0732">Signal</keyword>
<organism evidence="9 10">
    <name type="scientific">Strongylocentrotus purpuratus</name>
    <name type="common">Purple sea urchin</name>
    <dbReference type="NCBI Taxonomy" id="7668"/>
    <lineage>
        <taxon>Eukaryota</taxon>
        <taxon>Metazoa</taxon>
        <taxon>Echinodermata</taxon>
        <taxon>Eleutherozoa</taxon>
        <taxon>Echinozoa</taxon>
        <taxon>Echinoidea</taxon>
        <taxon>Euechinoidea</taxon>
        <taxon>Echinacea</taxon>
        <taxon>Camarodonta</taxon>
        <taxon>Echinidea</taxon>
        <taxon>Strongylocentrotidae</taxon>
        <taxon>Strongylocentrotus</taxon>
    </lineage>
</organism>
<name>A0A7M7P761_STRPU</name>
<evidence type="ECO:0000256" key="5">
    <source>
        <dbReference type="ARBA" id="ARBA00023180"/>
    </source>
</evidence>
<feature type="domain" description="EGF-like" evidence="8">
    <location>
        <begin position="87"/>
        <end position="123"/>
    </location>
</feature>
<dbReference type="SMART" id="SM00181">
    <property type="entry name" value="EGF"/>
    <property type="match status" value="1"/>
</dbReference>
<feature type="region of interest" description="Disordered" evidence="7">
    <location>
        <begin position="65"/>
        <end position="88"/>
    </location>
</feature>
<dbReference type="RefSeq" id="XP_030847018.1">
    <property type="nucleotide sequence ID" value="XM_030991158.1"/>
</dbReference>
<proteinExistence type="predicted"/>
<evidence type="ECO:0000259" key="8">
    <source>
        <dbReference type="PROSITE" id="PS50026"/>
    </source>
</evidence>
<evidence type="ECO:0000256" key="1">
    <source>
        <dbReference type="ARBA" id="ARBA00022536"/>
    </source>
</evidence>
<dbReference type="AlphaFoldDB" id="A0A7M7P761"/>
<dbReference type="PROSITE" id="PS50026">
    <property type="entry name" value="EGF_3"/>
    <property type="match status" value="1"/>
</dbReference>
<accession>A0A7M7P761</accession>
<evidence type="ECO:0000256" key="4">
    <source>
        <dbReference type="ARBA" id="ARBA00023157"/>
    </source>
</evidence>
<protein>
    <recommendedName>
        <fullName evidence="8">EGF-like domain-containing protein</fullName>
    </recommendedName>
</protein>
<dbReference type="CDD" id="cd00054">
    <property type="entry name" value="EGF_CA"/>
    <property type="match status" value="1"/>
</dbReference>
<dbReference type="Gene3D" id="2.10.25.10">
    <property type="entry name" value="Laminin"/>
    <property type="match status" value="1"/>
</dbReference>
<evidence type="ECO:0000313" key="10">
    <source>
        <dbReference type="Proteomes" id="UP000007110"/>
    </source>
</evidence>
<dbReference type="Proteomes" id="UP000007110">
    <property type="component" value="Unassembled WGS sequence"/>
</dbReference>
<evidence type="ECO:0000256" key="2">
    <source>
        <dbReference type="ARBA" id="ARBA00022729"/>
    </source>
</evidence>
<dbReference type="InterPro" id="IPR001881">
    <property type="entry name" value="EGF-like_Ca-bd_dom"/>
</dbReference>
<dbReference type="GO" id="GO:0005509">
    <property type="term" value="F:calcium ion binding"/>
    <property type="evidence" value="ECO:0007669"/>
    <property type="project" value="InterPro"/>
</dbReference>